<evidence type="ECO:0000256" key="1">
    <source>
        <dbReference type="ARBA" id="ARBA00022598"/>
    </source>
</evidence>
<evidence type="ECO:0000256" key="5">
    <source>
        <dbReference type="ARBA" id="ARBA00022840"/>
    </source>
</evidence>
<dbReference type="Proteomes" id="UP001379949">
    <property type="component" value="Unassembled WGS sequence"/>
</dbReference>
<dbReference type="PROSITE" id="PS51553">
    <property type="entry name" value="GMPS_ATP_PPASE"/>
    <property type="match status" value="1"/>
</dbReference>
<gene>
    <name evidence="9" type="ORF">V6242_18215</name>
</gene>
<keyword evidence="1" id="KW-0436">Ligase</keyword>
<accession>A0ABU9G9B4</accession>
<evidence type="ECO:0000313" key="9">
    <source>
        <dbReference type="EMBL" id="MEL0615069.1"/>
    </source>
</evidence>
<comment type="caution">
    <text evidence="9">The sequence shown here is derived from an EMBL/GenBank/DDBJ whole genome shotgun (WGS) entry which is preliminary data.</text>
</comment>
<feature type="non-terminal residue" evidence="9">
    <location>
        <position position="73"/>
    </location>
</feature>
<keyword evidence="3 7" id="KW-0332">GMP biosynthesis</keyword>
<protein>
    <submittedName>
        <fullName evidence="9">GMP synthase (Glutamine-hydrolyzing)</fullName>
    </submittedName>
</protein>
<dbReference type="Gene3D" id="3.40.50.620">
    <property type="entry name" value="HUPs"/>
    <property type="match status" value="1"/>
</dbReference>
<keyword evidence="5 7" id="KW-0067">ATP-binding</keyword>
<evidence type="ECO:0000256" key="6">
    <source>
        <dbReference type="ARBA" id="ARBA00022962"/>
    </source>
</evidence>
<organism evidence="9 10">
    <name type="scientific">Marinomonas arenicola</name>
    <dbReference type="NCBI Taxonomy" id="569601"/>
    <lineage>
        <taxon>Bacteria</taxon>
        <taxon>Pseudomonadati</taxon>
        <taxon>Pseudomonadota</taxon>
        <taxon>Gammaproteobacteria</taxon>
        <taxon>Oceanospirillales</taxon>
        <taxon>Oceanospirillaceae</taxon>
        <taxon>Marinomonas</taxon>
    </lineage>
</organism>
<dbReference type="PANTHER" id="PTHR11922">
    <property type="entry name" value="GMP SYNTHASE-RELATED"/>
    <property type="match status" value="1"/>
</dbReference>
<evidence type="ECO:0000256" key="3">
    <source>
        <dbReference type="ARBA" id="ARBA00022749"/>
    </source>
</evidence>
<feature type="domain" description="GMPS ATP-PPase" evidence="8">
    <location>
        <begin position="1"/>
        <end position="73"/>
    </location>
</feature>
<evidence type="ECO:0000256" key="4">
    <source>
        <dbReference type="ARBA" id="ARBA00022755"/>
    </source>
</evidence>
<keyword evidence="2 7" id="KW-0547">Nucleotide-binding</keyword>
<evidence type="ECO:0000256" key="2">
    <source>
        <dbReference type="ARBA" id="ARBA00022741"/>
    </source>
</evidence>
<feature type="non-terminal residue" evidence="9">
    <location>
        <position position="1"/>
    </location>
</feature>
<evidence type="ECO:0000256" key="7">
    <source>
        <dbReference type="PROSITE-ProRule" id="PRU00886"/>
    </source>
</evidence>
<dbReference type="SUPFAM" id="SSF52402">
    <property type="entry name" value="Adenine nucleotide alpha hydrolases-like"/>
    <property type="match status" value="1"/>
</dbReference>
<evidence type="ECO:0000259" key="8">
    <source>
        <dbReference type="PROSITE" id="PS51553"/>
    </source>
</evidence>
<sequence>GGVDYSVVAALLHKAIVDQLTCVFVDNGLLRLKEGDQVMKMFADNMGEKVIRVDAEDLILCKLAGENDQEKKR</sequence>
<dbReference type="PANTHER" id="PTHR11922:SF2">
    <property type="entry name" value="GMP SYNTHASE [GLUTAMINE-HYDROLYZING]"/>
    <property type="match status" value="1"/>
</dbReference>
<proteinExistence type="predicted"/>
<dbReference type="InterPro" id="IPR025777">
    <property type="entry name" value="GMPS_ATP_PPase_dom"/>
</dbReference>
<comment type="caution">
    <text evidence="7">Lacks conserved residue(s) required for the propagation of feature annotation.</text>
</comment>
<dbReference type="EMBL" id="JBAKAR010000243">
    <property type="protein sequence ID" value="MEL0615069.1"/>
    <property type="molecule type" value="Genomic_DNA"/>
</dbReference>
<keyword evidence="4 7" id="KW-0658">Purine biosynthesis</keyword>
<reference evidence="9 10" key="1">
    <citation type="submission" date="2024-02" db="EMBL/GenBank/DDBJ databases">
        <title>Bacteria isolated from the canopy kelp, Nereocystis luetkeana.</title>
        <authorList>
            <person name="Pfister C.A."/>
            <person name="Younker I.T."/>
            <person name="Light S.H."/>
        </authorList>
    </citation>
    <scope>NUCLEOTIDE SEQUENCE [LARGE SCALE GENOMIC DNA]</scope>
    <source>
        <strain evidence="9 10">TI.4.07</strain>
    </source>
</reference>
<name>A0ABU9G9B4_9GAMM</name>
<evidence type="ECO:0000313" key="10">
    <source>
        <dbReference type="Proteomes" id="UP001379949"/>
    </source>
</evidence>
<keyword evidence="10" id="KW-1185">Reference proteome</keyword>
<dbReference type="InterPro" id="IPR014729">
    <property type="entry name" value="Rossmann-like_a/b/a_fold"/>
</dbReference>
<keyword evidence="6" id="KW-0315">Glutamine amidotransferase</keyword>